<organism evidence="2 3">
    <name type="scientific">Vineibacter terrae</name>
    <dbReference type="NCBI Taxonomy" id="2586908"/>
    <lineage>
        <taxon>Bacteria</taxon>
        <taxon>Pseudomonadati</taxon>
        <taxon>Pseudomonadota</taxon>
        <taxon>Alphaproteobacteria</taxon>
        <taxon>Hyphomicrobiales</taxon>
        <taxon>Vineibacter</taxon>
    </lineage>
</organism>
<comment type="caution">
    <text evidence="2">The sequence shown here is derived from an EMBL/GenBank/DDBJ whole genome shotgun (WGS) entry which is preliminary data.</text>
</comment>
<dbReference type="InterPro" id="IPR019027">
    <property type="entry name" value="Pilus_biogenesis_CpaD-related"/>
</dbReference>
<proteinExistence type="predicted"/>
<evidence type="ECO:0000313" key="2">
    <source>
        <dbReference type="EMBL" id="TXL76356.1"/>
    </source>
</evidence>
<dbReference type="Proteomes" id="UP000321638">
    <property type="component" value="Unassembled WGS sequence"/>
</dbReference>
<dbReference type="OrthoDB" id="9802674at2"/>
<reference evidence="2 3" key="1">
    <citation type="submission" date="2019-06" db="EMBL/GenBank/DDBJ databases">
        <title>New taxonomy in bacterial strain CC-CFT640, isolated from vineyard.</title>
        <authorList>
            <person name="Lin S.-Y."/>
            <person name="Tsai C.-F."/>
            <person name="Young C.-C."/>
        </authorList>
    </citation>
    <scope>NUCLEOTIDE SEQUENCE [LARGE SCALE GENOMIC DNA]</scope>
    <source>
        <strain evidence="2 3">CC-CFT640</strain>
    </source>
</reference>
<evidence type="ECO:0000313" key="3">
    <source>
        <dbReference type="Proteomes" id="UP000321638"/>
    </source>
</evidence>
<accession>A0A5C8PNT6</accession>
<dbReference type="AlphaFoldDB" id="A0A5C8PNT6"/>
<feature type="signal peptide" evidence="1">
    <location>
        <begin position="1"/>
        <end position="19"/>
    </location>
</feature>
<sequence>MRFLRALFVVAGLATPLAACDDPETAVHYAPKQPRADRATALHGVTFAPLRDDLSVGERQRLSAFVRDLPADRTSVTLLTATDGALQAQRAAAVRSQLQGLGLPVAAVVRAQGISVGPDTVVVSAESYSARALNCPDWSKSPGYDPLNLPHSNLGCANARNIADMVADPRDLEVGRTPGPASGHLGASAVDRLYNDKAKSPVATQSNVTGITGGGGN</sequence>
<dbReference type="EMBL" id="VDUZ01000011">
    <property type="protein sequence ID" value="TXL76356.1"/>
    <property type="molecule type" value="Genomic_DNA"/>
</dbReference>
<evidence type="ECO:0000256" key="1">
    <source>
        <dbReference type="SAM" id="SignalP"/>
    </source>
</evidence>
<dbReference type="Pfam" id="PF09476">
    <property type="entry name" value="Pilus_CpaD"/>
    <property type="match status" value="1"/>
</dbReference>
<feature type="chain" id="PRO_5022841359" description="Pilus assembly protein CpaD" evidence="1">
    <location>
        <begin position="20"/>
        <end position="217"/>
    </location>
</feature>
<keyword evidence="3" id="KW-1185">Reference proteome</keyword>
<keyword evidence="1" id="KW-0732">Signal</keyword>
<dbReference type="RefSeq" id="WP_147847165.1">
    <property type="nucleotide sequence ID" value="NZ_VDUZ01000011.1"/>
</dbReference>
<protein>
    <recommendedName>
        <fullName evidence="4">Pilus assembly protein CpaD</fullName>
    </recommendedName>
</protein>
<gene>
    <name evidence="2" type="ORF">FHP25_11955</name>
</gene>
<evidence type="ECO:0008006" key="4">
    <source>
        <dbReference type="Google" id="ProtNLM"/>
    </source>
</evidence>
<name>A0A5C8PNT6_9HYPH</name>